<accession>A0ABR9UJD9</accession>
<keyword evidence="5 7" id="KW-0472">Membrane</keyword>
<keyword evidence="6" id="KW-0175">Coiled coil</keyword>
<feature type="coiled-coil region" evidence="6">
    <location>
        <begin position="126"/>
        <end position="153"/>
    </location>
</feature>
<protein>
    <submittedName>
        <fullName evidence="10">HlyD family efflux transporter periplasmic adaptor subunit</fullName>
    </submittedName>
</protein>
<organism evidence="10 11">
    <name type="scientific">Planktothrix mougeotii LEGE 06226</name>
    <dbReference type="NCBI Taxonomy" id="1828728"/>
    <lineage>
        <taxon>Bacteria</taxon>
        <taxon>Bacillati</taxon>
        <taxon>Cyanobacteriota</taxon>
        <taxon>Cyanophyceae</taxon>
        <taxon>Oscillatoriophycideae</taxon>
        <taxon>Oscillatoriales</taxon>
        <taxon>Microcoleaceae</taxon>
        <taxon>Planktothrix</taxon>
    </lineage>
</organism>
<evidence type="ECO:0000256" key="1">
    <source>
        <dbReference type="ARBA" id="ARBA00004167"/>
    </source>
</evidence>
<dbReference type="InterPro" id="IPR050739">
    <property type="entry name" value="MFP"/>
</dbReference>
<feature type="domain" description="Lipoyl-binding" evidence="8">
    <location>
        <begin position="89"/>
        <end position="117"/>
    </location>
</feature>
<evidence type="ECO:0000259" key="9">
    <source>
        <dbReference type="Pfam" id="PF26002"/>
    </source>
</evidence>
<dbReference type="Pfam" id="PF00364">
    <property type="entry name" value="Biotin_lipoyl"/>
    <property type="match status" value="1"/>
</dbReference>
<dbReference type="InterPro" id="IPR058982">
    <property type="entry name" value="Beta-barrel_AprE"/>
</dbReference>
<evidence type="ECO:0000313" key="11">
    <source>
        <dbReference type="Proteomes" id="UP000640725"/>
    </source>
</evidence>
<dbReference type="RefSeq" id="WP_193871907.1">
    <property type="nucleotide sequence ID" value="NZ_JADEWU010000110.1"/>
</dbReference>
<feature type="domain" description="AprE-like beta-barrel" evidence="9">
    <location>
        <begin position="439"/>
        <end position="510"/>
    </location>
</feature>
<dbReference type="Gene3D" id="2.40.30.170">
    <property type="match status" value="1"/>
</dbReference>
<feature type="transmembrane region" description="Helical" evidence="7">
    <location>
        <begin position="50"/>
        <end position="67"/>
    </location>
</feature>
<gene>
    <name evidence="10" type="ORF">IQ236_25685</name>
</gene>
<evidence type="ECO:0000256" key="4">
    <source>
        <dbReference type="ARBA" id="ARBA00022989"/>
    </source>
</evidence>
<name>A0ABR9UJD9_9CYAN</name>
<dbReference type="SUPFAM" id="SSF51230">
    <property type="entry name" value="Single hybrid motif"/>
    <property type="match status" value="1"/>
</dbReference>
<evidence type="ECO:0000313" key="10">
    <source>
        <dbReference type="EMBL" id="MBE9146590.1"/>
    </source>
</evidence>
<keyword evidence="3 7" id="KW-0812">Transmembrane</keyword>
<reference evidence="10 11" key="1">
    <citation type="submission" date="2020-10" db="EMBL/GenBank/DDBJ databases">
        <authorList>
            <person name="Castelo-Branco R."/>
            <person name="Eusebio N."/>
            <person name="Adriana R."/>
            <person name="Vieira A."/>
            <person name="Brugerolle De Fraissinette N."/>
            <person name="Rezende De Castro R."/>
            <person name="Schneider M.P."/>
            <person name="Vasconcelos V."/>
            <person name="Leao P.N."/>
        </authorList>
    </citation>
    <scope>NUCLEOTIDE SEQUENCE [LARGE SCALE GENOMIC DNA]</scope>
    <source>
        <strain evidence="10 11">LEGE 06226</strain>
    </source>
</reference>
<dbReference type="PRINTS" id="PR01490">
    <property type="entry name" value="RTXTOXIND"/>
</dbReference>
<dbReference type="Gene3D" id="2.40.50.100">
    <property type="match status" value="1"/>
</dbReference>
<evidence type="ECO:0000256" key="2">
    <source>
        <dbReference type="ARBA" id="ARBA00009477"/>
    </source>
</evidence>
<keyword evidence="4 7" id="KW-1133">Transmembrane helix</keyword>
<evidence type="ECO:0000256" key="5">
    <source>
        <dbReference type="ARBA" id="ARBA00023136"/>
    </source>
</evidence>
<dbReference type="InterPro" id="IPR011053">
    <property type="entry name" value="Single_hybrid_motif"/>
</dbReference>
<evidence type="ECO:0000259" key="8">
    <source>
        <dbReference type="Pfam" id="PF00364"/>
    </source>
</evidence>
<dbReference type="Proteomes" id="UP000640725">
    <property type="component" value="Unassembled WGS sequence"/>
</dbReference>
<evidence type="ECO:0000256" key="7">
    <source>
        <dbReference type="SAM" id="Phobius"/>
    </source>
</evidence>
<dbReference type="PANTHER" id="PTHR30386">
    <property type="entry name" value="MEMBRANE FUSION SUBUNIT OF EMRAB-TOLC MULTIDRUG EFFLUX PUMP"/>
    <property type="match status" value="1"/>
</dbReference>
<comment type="subcellular location">
    <subcellularLocation>
        <location evidence="1">Membrane</location>
        <topology evidence="1">Single-pass membrane protein</topology>
    </subcellularLocation>
</comment>
<dbReference type="Pfam" id="PF26002">
    <property type="entry name" value="Beta-barrel_AprE"/>
    <property type="match status" value="1"/>
</dbReference>
<sequence length="553" mass="63229">MPNLLSQSSAILEGDQLLDSVREEDKTKSDWSHSTQEIIDSLPQVWTRGLLYFFLFFASIILPWSMLSKLDETGTARGRLEPQQGTFKLESQVAGKITAISVKEGDAVKAGQILVELETDLVRSEMQELRSRLEGSKNRLTQLELVKNQLELELTTQIRSNQDKESEKLNQVSQAEQHFNSLKQAFSLQESEKQAQVNQAQQNLDSFKRNFAVQEQEKIAQINQVIPVIKSKKAAYQEAQIKLEQAQIKVKEHKEACELGSISRNQCDDENKAVKVYKQRLQQAEFEITQTESQLKENQENYQRIINQNQAEINQAELRLKEQQSNAQKTIQQIQSDIQQSKLRFQEQQKNHRSLLGSGDLALIAIKKQIEELESQLITIRSEINQTQKQIQSQEIQLNQRVIKATKTGKIFNLTSKSIGSFFQPGELITEVVQNQSRLIFKAQILTSESGFLKIGQKVKIKFDSYPVQDYGVIEGTLIKKSPNSKVTETTQGQIYTFDLEISLDKNCINVEQGCEPLKLGETGQAEIIIRQRRLIDYIIDPFKKLQKEGLQF</sequence>
<dbReference type="EMBL" id="JADEWU010000110">
    <property type="protein sequence ID" value="MBE9146590.1"/>
    <property type="molecule type" value="Genomic_DNA"/>
</dbReference>
<comment type="similarity">
    <text evidence="2">Belongs to the membrane fusion protein (MFP) (TC 8.A.1) family.</text>
</comment>
<dbReference type="InterPro" id="IPR000089">
    <property type="entry name" value="Biotin_lipoyl"/>
</dbReference>
<dbReference type="CDD" id="cd06849">
    <property type="entry name" value="lipoyl_domain"/>
    <property type="match status" value="1"/>
</dbReference>
<feature type="coiled-coil region" evidence="6">
    <location>
        <begin position="190"/>
        <end position="397"/>
    </location>
</feature>
<keyword evidence="11" id="KW-1185">Reference proteome</keyword>
<dbReference type="PANTHER" id="PTHR30386:SF26">
    <property type="entry name" value="TRANSPORT PROTEIN COMB"/>
    <property type="match status" value="1"/>
</dbReference>
<evidence type="ECO:0000256" key="3">
    <source>
        <dbReference type="ARBA" id="ARBA00022692"/>
    </source>
</evidence>
<proteinExistence type="inferred from homology"/>
<evidence type="ECO:0000256" key="6">
    <source>
        <dbReference type="SAM" id="Coils"/>
    </source>
</evidence>
<comment type="caution">
    <text evidence="10">The sequence shown here is derived from an EMBL/GenBank/DDBJ whole genome shotgun (WGS) entry which is preliminary data.</text>
</comment>